<proteinExistence type="predicted"/>
<dbReference type="EMBL" id="JAADJZ010000013">
    <property type="protein sequence ID" value="KAF2870586.1"/>
    <property type="molecule type" value="Genomic_DNA"/>
</dbReference>
<keyword evidence="3" id="KW-1185">Reference proteome</keyword>
<reference evidence="2 3" key="1">
    <citation type="submission" date="2020-01" db="EMBL/GenBank/DDBJ databases">
        <authorList>
            <consortium name="DOE Joint Genome Institute"/>
            <person name="Haridas S."/>
            <person name="Albert R."/>
            <person name="Binder M."/>
            <person name="Bloem J."/>
            <person name="Labutti K."/>
            <person name="Salamov A."/>
            <person name="Andreopoulos B."/>
            <person name="Baker S.E."/>
            <person name="Barry K."/>
            <person name="Bills G."/>
            <person name="Bluhm B.H."/>
            <person name="Cannon C."/>
            <person name="Castanera R."/>
            <person name="Culley D.E."/>
            <person name="Daum C."/>
            <person name="Ezra D."/>
            <person name="Gonzalez J.B."/>
            <person name="Henrissat B."/>
            <person name="Kuo A."/>
            <person name="Liang C."/>
            <person name="Lipzen A."/>
            <person name="Lutzoni F."/>
            <person name="Magnuson J."/>
            <person name="Mondo S."/>
            <person name="Nolan M."/>
            <person name="Ohm R."/>
            <person name="Pangilinan J."/>
            <person name="Park H.-J.H."/>
            <person name="Ramirez L."/>
            <person name="Alfaro M."/>
            <person name="Sun H."/>
            <person name="Tritt A."/>
            <person name="Yoshinaga Y."/>
            <person name="Zwiers L.-H.L."/>
            <person name="Turgeon B.G."/>
            <person name="Goodwin S.B."/>
            <person name="Spatafora J.W."/>
            <person name="Crous P.W."/>
            <person name="Grigoriev I.V."/>
        </authorList>
    </citation>
    <scope>NUCLEOTIDE SEQUENCE [LARGE SCALE GENOMIC DNA]</scope>
    <source>
        <strain evidence="2 3">CBS 611.86</strain>
    </source>
</reference>
<protein>
    <submittedName>
        <fullName evidence="2">Uncharacterized protein</fullName>
    </submittedName>
</protein>
<accession>A0A7C8I6K7</accession>
<organism evidence="2 3">
    <name type="scientific">Massariosphaeria phaeospora</name>
    <dbReference type="NCBI Taxonomy" id="100035"/>
    <lineage>
        <taxon>Eukaryota</taxon>
        <taxon>Fungi</taxon>
        <taxon>Dikarya</taxon>
        <taxon>Ascomycota</taxon>
        <taxon>Pezizomycotina</taxon>
        <taxon>Dothideomycetes</taxon>
        <taxon>Pleosporomycetidae</taxon>
        <taxon>Pleosporales</taxon>
        <taxon>Pleosporales incertae sedis</taxon>
        <taxon>Massariosphaeria</taxon>
    </lineage>
</organism>
<name>A0A7C8I6K7_9PLEO</name>
<sequence length="194" mass="22066">MIQCDYVSPHMVEFQDHLRSKYAGLPLHPHHNWPLFKSLSSIWYPGFCAPFDVCNALNRWESCMHPIWKERYGHGLEAAMRPSYHRPRRIHPWRLETNGLGSKMSEQMKRNMICFCCAAHPALWGSEVSDTGSEYDAEVSPSLAFIDTDSEGSRIDTRFERSSSIPRYHPRCSSVTSTSTGDGLASESAESPLE</sequence>
<feature type="region of interest" description="Disordered" evidence="1">
    <location>
        <begin position="155"/>
        <end position="194"/>
    </location>
</feature>
<dbReference type="Proteomes" id="UP000481861">
    <property type="component" value="Unassembled WGS sequence"/>
</dbReference>
<evidence type="ECO:0000313" key="3">
    <source>
        <dbReference type="Proteomes" id="UP000481861"/>
    </source>
</evidence>
<evidence type="ECO:0000313" key="2">
    <source>
        <dbReference type="EMBL" id="KAF2870586.1"/>
    </source>
</evidence>
<dbReference type="AlphaFoldDB" id="A0A7C8I6K7"/>
<gene>
    <name evidence="2" type="ORF">BDV95DRAFT_574164</name>
</gene>
<evidence type="ECO:0000256" key="1">
    <source>
        <dbReference type="SAM" id="MobiDB-lite"/>
    </source>
</evidence>
<comment type="caution">
    <text evidence="2">The sequence shown here is derived from an EMBL/GenBank/DDBJ whole genome shotgun (WGS) entry which is preliminary data.</text>
</comment>